<gene>
    <name evidence="1" type="ORF">SAMN02745191_1126</name>
</gene>
<name>A0A1T4M0A8_9FIRM</name>
<dbReference type="EMBL" id="FUWY01000002">
    <property type="protein sequence ID" value="SJZ60335.1"/>
    <property type="molecule type" value="Genomic_DNA"/>
</dbReference>
<organism evidence="1 2">
    <name type="scientific">Anaerorhabdus furcosa</name>
    <dbReference type="NCBI Taxonomy" id="118967"/>
    <lineage>
        <taxon>Bacteria</taxon>
        <taxon>Bacillati</taxon>
        <taxon>Bacillota</taxon>
        <taxon>Erysipelotrichia</taxon>
        <taxon>Erysipelotrichales</taxon>
        <taxon>Erysipelotrichaceae</taxon>
        <taxon>Anaerorhabdus</taxon>
    </lineage>
</organism>
<evidence type="ECO:0000313" key="1">
    <source>
        <dbReference type="EMBL" id="SJZ60335.1"/>
    </source>
</evidence>
<accession>A0A1T4M0A8</accession>
<reference evidence="2" key="1">
    <citation type="submission" date="2017-02" db="EMBL/GenBank/DDBJ databases">
        <authorList>
            <person name="Varghese N."/>
            <person name="Submissions S."/>
        </authorList>
    </citation>
    <scope>NUCLEOTIDE SEQUENCE [LARGE SCALE GENOMIC DNA]</scope>
    <source>
        <strain evidence="2">ATCC 25662</strain>
    </source>
</reference>
<dbReference type="CDD" id="cd02440">
    <property type="entry name" value="AdoMet_MTases"/>
    <property type="match status" value="1"/>
</dbReference>
<dbReference type="AlphaFoldDB" id="A0A1T4M0A8"/>
<dbReference type="InterPro" id="IPR029063">
    <property type="entry name" value="SAM-dependent_MTases_sf"/>
</dbReference>
<dbReference type="Gene3D" id="3.40.50.150">
    <property type="entry name" value="Vaccinia Virus protein VP39"/>
    <property type="match status" value="1"/>
</dbReference>
<evidence type="ECO:0000313" key="2">
    <source>
        <dbReference type="Proteomes" id="UP000243297"/>
    </source>
</evidence>
<proteinExistence type="predicted"/>
<sequence>MVEKQLVLDVCCGSKMFYFDKENIHTIYMDIRREAFDIHGKHVNVNPDIIADFRSIPFDDERFNLVIFDPPHLKWAGPNSIMKAQYGQLDKNNWNQDLAAGFKECMRVLKIGGTLIFKWSECQIPLKDVLACCEYKPLLGNQRGTTHWIIFFKGGD</sequence>
<keyword evidence="2" id="KW-1185">Reference proteome</keyword>
<protein>
    <submittedName>
        <fullName evidence="1">Methyltransferase domain-containing protein</fullName>
    </submittedName>
</protein>
<keyword evidence="1" id="KW-0808">Transferase</keyword>
<keyword evidence="1" id="KW-0489">Methyltransferase</keyword>
<dbReference type="OrthoDB" id="8781114at2"/>
<dbReference type="STRING" id="118967.SAMN02745191_1126"/>
<dbReference type="Proteomes" id="UP000243297">
    <property type="component" value="Unassembled WGS sequence"/>
</dbReference>
<dbReference type="SUPFAM" id="SSF53335">
    <property type="entry name" value="S-adenosyl-L-methionine-dependent methyltransferases"/>
    <property type="match status" value="1"/>
</dbReference>
<dbReference type="GO" id="GO:0008168">
    <property type="term" value="F:methyltransferase activity"/>
    <property type="evidence" value="ECO:0007669"/>
    <property type="project" value="UniProtKB-KW"/>
</dbReference>
<dbReference type="GO" id="GO:0032259">
    <property type="term" value="P:methylation"/>
    <property type="evidence" value="ECO:0007669"/>
    <property type="project" value="UniProtKB-KW"/>
</dbReference>